<evidence type="ECO:0000313" key="4">
    <source>
        <dbReference type="Proteomes" id="UP001144673"/>
    </source>
</evidence>
<dbReference type="InterPro" id="IPR025110">
    <property type="entry name" value="AMP-bd_C"/>
</dbReference>
<dbReference type="CDD" id="cd05911">
    <property type="entry name" value="Firefly_Luc_like"/>
    <property type="match status" value="1"/>
</dbReference>
<comment type="caution">
    <text evidence="3">The sequence shown here is derived from an EMBL/GenBank/DDBJ whole genome shotgun (WGS) entry which is preliminary data.</text>
</comment>
<dbReference type="GO" id="GO:0016405">
    <property type="term" value="F:CoA-ligase activity"/>
    <property type="evidence" value="ECO:0007669"/>
    <property type="project" value="TreeGrafter"/>
</dbReference>
<dbReference type="Proteomes" id="UP001144673">
    <property type="component" value="Chromosome 3"/>
</dbReference>
<dbReference type="Pfam" id="PF00501">
    <property type="entry name" value="AMP-binding"/>
    <property type="match status" value="1"/>
</dbReference>
<dbReference type="PROSITE" id="PS00455">
    <property type="entry name" value="AMP_BINDING"/>
    <property type="match status" value="1"/>
</dbReference>
<sequence>MVFQPPSWVPALPEIPDSVPLSEFMYDERYGRWSTSKARNPYTCGVTGKTYTSKQVPERIDLLARAIAKRLGFSPNEGTEWDRVVAVYSVNTIDYIPVSHAVHRLSGIVTPANAQYSASELEHQLQSSGAKALFTCLPLLETGLKAADAVGIPRSAVFLLPVPGAKPHPDFPSVDDLVAQGKTLPAPPPLSWIKGQGARQTAFLCYSSGTSGLPKAVMISHYNIIANIIQMTLLQSVGRQQDKVLTENVLGILPLSHIYGLTVVAHVSQYRGDQLVILPKFDLALFLKTIQDYQLNFLPVVPPMLIQLITNKDVAAKYNLDCVRCVFSGAAPLGIETQEAANKMFPKWKIGQGYGMTETSPVATASTEIDLVPGSSGGLLPGYKAKLIDAEGKVVTGHDERGELLLQGPSVVLGYLHNEKANAETFVHHADGRWIRTGDEAVVRKSSKGHEHVFITDRIKELIKVKGFQVAPAELEAHLLTHDYVHDCTVIPVPDDRAGEVPKAFVVKSPASSGKSDADIRRAVEEHVEKHKTKYKWLKGGVEFIDAIPKSPSGKILRRVLKDKEKAARKAQGAKL</sequence>
<dbReference type="PANTHER" id="PTHR24096:SF422">
    <property type="entry name" value="BCDNA.GH02901"/>
    <property type="match status" value="1"/>
</dbReference>
<dbReference type="Gene3D" id="3.40.50.12780">
    <property type="entry name" value="N-terminal domain of ligase-like"/>
    <property type="match status" value="1"/>
</dbReference>
<dbReference type="PANTHER" id="PTHR24096">
    <property type="entry name" value="LONG-CHAIN-FATTY-ACID--COA LIGASE"/>
    <property type="match status" value="1"/>
</dbReference>
<dbReference type="EMBL" id="JAJHUN010000010">
    <property type="protein sequence ID" value="KAJ4147537.1"/>
    <property type="molecule type" value="Genomic_DNA"/>
</dbReference>
<protein>
    <recommendedName>
        <fullName evidence="5">Phenylacetyl-CoA ligase</fullName>
    </recommendedName>
</protein>
<name>A0A9W8Q6D1_AKAMU</name>
<keyword evidence="4" id="KW-1185">Reference proteome</keyword>
<dbReference type="KEGG" id="amus:LMH87_002049"/>
<evidence type="ECO:0000259" key="1">
    <source>
        <dbReference type="Pfam" id="PF00501"/>
    </source>
</evidence>
<evidence type="ECO:0000259" key="2">
    <source>
        <dbReference type="Pfam" id="PF13193"/>
    </source>
</evidence>
<dbReference type="InterPro" id="IPR045851">
    <property type="entry name" value="AMP-bd_C_sf"/>
</dbReference>
<reference evidence="3" key="1">
    <citation type="journal article" date="2023" name="Access Microbiol">
        <title>De-novo genome assembly for Akanthomyces muscarius, a biocontrol agent of insect agricultural pests.</title>
        <authorList>
            <person name="Erdos Z."/>
            <person name="Studholme D.J."/>
            <person name="Raymond B."/>
            <person name="Sharma M."/>
        </authorList>
    </citation>
    <scope>NUCLEOTIDE SEQUENCE</scope>
    <source>
        <strain evidence="3">Ve6</strain>
    </source>
</reference>
<accession>A0A9W8Q6D1</accession>
<dbReference type="Gene3D" id="3.30.300.30">
    <property type="match status" value="1"/>
</dbReference>
<dbReference type="RefSeq" id="XP_056050478.1">
    <property type="nucleotide sequence ID" value="XM_056193440.1"/>
</dbReference>
<dbReference type="SUPFAM" id="SSF56801">
    <property type="entry name" value="Acetyl-CoA synthetase-like"/>
    <property type="match status" value="1"/>
</dbReference>
<dbReference type="GeneID" id="80889208"/>
<evidence type="ECO:0000313" key="3">
    <source>
        <dbReference type="EMBL" id="KAJ4147537.1"/>
    </source>
</evidence>
<gene>
    <name evidence="3" type="ORF">LMH87_002049</name>
</gene>
<dbReference type="Pfam" id="PF13193">
    <property type="entry name" value="AMP-binding_C"/>
    <property type="match status" value="1"/>
</dbReference>
<evidence type="ECO:0008006" key="5">
    <source>
        <dbReference type="Google" id="ProtNLM"/>
    </source>
</evidence>
<dbReference type="InterPro" id="IPR042099">
    <property type="entry name" value="ANL_N_sf"/>
</dbReference>
<proteinExistence type="predicted"/>
<feature type="domain" description="AMP-binding enzyme C-terminal" evidence="2">
    <location>
        <begin position="474"/>
        <end position="555"/>
    </location>
</feature>
<feature type="domain" description="AMP-dependent synthetase/ligase" evidence="1">
    <location>
        <begin position="47"/>
        <end position="416"/>
    </location>
</feature>
<organism evidence="3 4">
    <name type="scientific">Akanthomyces muscarius</name>
    <name type="common">Entomopathogenic fungus</name>
    <name type="synonym">Lecanicillium muscarium</name>
    <dbReference type="NCBI Taxonomy" id="2231603"/>
    <lineage>
        <taxon>Eukaryota</taxon>
        <taxon>Fungi</taxon>
        <taxon>Dikarya</taxon>
        <taxon>Ascomycota</taxon>
        <taxon>Pezizomycotina</taxon>
        <taxon>Sordariomycetes</taxon>
        <taxon>Hypocreomycetidae</taxon>
        <taxon>Hypocreales</taxon>
        <taxon>Cordycipitaceae</taxon>
        <taxon>Akanthomyces</taxon>
    </lineage>
</organism>
<dbReference type="InterPro" id="IPR020845">
    <property type="entry name" value="AMP-binding_CS"/>
</dbReference>
<dbReference type="InterPro" id="IPR000873">
    <property type="entry name" value="AMP-dep_synth/lig_dom"/>
</dbReference>
<dbReference type="AlphaFoldDB" id="A0A9W8Q6D1"/>